<keyword evidence="7" id="KW-0732">Signal</keyword>
<dbReference type="PROSITE" id="PS51085">
    <property type="entry name" value="2FE2S_FER_2"/>
    <property type="match status" value="1"/>
</dbReference>
<dbReference type="GO" id="GO:0046872">
    <property type="term" value="F:metal ion binding"/>
    <property type="evidence" value="ECO:0007669"/>
    <property type="project" value="UniProtKB-KW"/>
</dbReference>
<evidence type="ECO:0000256" key="6">
    <source>
        <dbReference type="ARBA" id="ARBA00034078"/>
    </source>
</evidence>
<feature type="signal peptide" evidence="7">
    <location>
        <begin position="1"/>
        <end position="18"/>
    </location>
</feature>
<feature type="domain" description="2Fe-2S ferredoxin-type" evidence="8">
    <location>
        <begin position="54"/>
        <end position="153"/>
    </location>
</feature>
<reference evidence="9" key="1">
    <citation type="submission" date="2021-01" db="EMBL/GenBank/DDBJ databases">
        <authorList>
            <person name="Corre E."/>
            <person name="Pelletier E."/>
            <person name="Niang G."/>
            <person name="Scheremetjew M."/>
            <person name="Finn R."/>
            <person name="Kale V."/>
            <person name="Holt S."/>
            <person name="Cochrane G."/>
            <person name="Meng A."/>
            <person name="Brown T."/>
            <person name="Cohen L."/>
        </authorList>
    </citation>
    <scope>NUCLEOTIDE SEQUENCE</scope>
    <source>
        <strain evidence="9">CCMP1661</strain>
    </source>
</reference>
<keyword evidence="3" id="KW-0479">Metal-binding</keyword>
<dbReference type="InterPro" id="IPR012675">
    <property type="entry name" value="Beta-grasp_dom_sf"/>
</dbReference>
<evidence type="ECO:0000313" key="9">
    <source>
        <dbReference type="EMBL" id="CAD9859554.1"/>
    </source>
</evidence>
<dbReference type="AlphaFoldDB" id="A0A7S2UXM9"/>
<dbReference type="PANTHER" id="PTHR23426">
    <property type="entry name" value="FERREDOXIN/ADRENODOXIN"/>
    <property type="match status" value="1"/>
</dbReference>
<evidence type="ECO:0000256" key="3">
    <source>
        <dbReference type="ARBA" id="ARBA00022723"/>
    </source>
</evidence>
<dbReference type="Gene3D" id="3.10.20.30">
    <property type="match status" value="1"/>
</dbReference>
<evidence type="ECO:0000256" key="1">
    <source>
        <dbReference type="ARBA" id="ARBA00010914"/>
    </source>
</evidence>
<dbReference type="SUPFAM" id="SSF54292">
    <property type="entry name" value="2Fe-2S ferredoxin-like"/>
    <property type="match status" value="1"/>
</dbReference>
<name>A0A7S2UXM9_9STRA</name>
<evidence type="ECO:0000256" key="5">
    <source>
        <dbReference type="ARBA" id="ARBA00023014"/>
    </source>
</evidence>
<keyword evidence="5" id="KW-0411">Iron-sulfur</keyword>
<gene>
    <name evidence="9" type="ORF">FJAP1339_LOCUS2073</name>
</gene>
<evidence type="ECO:0000259" key="8">
    <source>
        <dbReference type="PROSITE" id="PS51085"/>
    </source>
</evidence>
<dbReference type="GO" id="GO:0140647">
    <property type="term" value="P:P450-containing electron transport chain"/>
    <property type="evidence" value="ECO:0007669"/>
    <property type="project" value="InterPro"/>
</dbReference>
<feature type="chain" id="PRO_5031204253" description="2Fe-2S ferredoxin-type domain-containing protein" evidence="7">
    <location>
        <begin position="19"/>
        <end position="153"/>
    </location>
</feature>
<evidence type="ECO:0000256" key="4">
    <source>
        <dbReference type="ARBA" id="ARBA00023004"/>
    </source>
</evidence>
<dbReference type="InterPro" id="IPR036010">
    <property type="entry name" value="2Fe-2S_ferredoxin-like_sf"/>
</dbReference>
<comment type="similarity">
    <text evidence="1">Belongs to the adrenodoxin/putidaredoxin family.</text>
</comment>
<keyword evidence="4" id="KW-0408">Iron</keyword>
<evidence type="ECO:0000256" key="2">
    <source>
        <dbReference type="ARBA" id="ARBA00022714"/>
    </source>
</evidence>
<protein>
    <recommendedName>
        <fullName evidence="8">2Fe-2S ferredoxin-type domain-containing protein</fullName>
    </recommendedName>
</protein>
<sequence length="153" mass="16289">MKFTVVIFLVCAISGASAFLGQSLALNRVQASSSTSLQMLFGSKKKAAPVKGKYSITVKQRGFTDFDLETEGTANLRKTLMAQKIDIYPLQGKLTNCGGGGVCGTCAVEVMDGANNLSPKAPNEKKVLSKKPENYRLSCCTRVSGACTVRTKP</sequence>
<evidence type="ECO:0000256" key="7">
    <source>
        <dbReference type="SAM" id="SignalP"/>
    </source>
</evidence>
<comment type="cofactor">
    <cofactor evidence="6">
        <name>[2Fe-2S] cluster</name>
        <dbReference type="ChEBI" id="CHEBI:190135"/>
    </cofactor>
</comment>
<dbReference type="Pfam" id="PF00111">
    <property type="entry name" value="Fer2"/>
    <property type="match status" value="1"/>
</dbReference>
<dbReference type="EMBL" id="HBHR01004342">
    <property type="protein sequence ID" value="CAD9859554.1"/>
    <property type="molecule type" value="Transcribed_RNA"/>
</dbReference>
<dbReference type="GO" id="GO:0009055">
    <property type="term" value="F:electron transfer activity"/>
    <property type="evidence" value="ECO:0007669"/>
    <property type="project" value="TreeGrafter"/>
</dbReference>
<keyword evidence="2" id="KW-0001">2Fe-2S</keyword>
<dbReference type="PANTHER" id="PTHR23426:SF65">
    <property type="entry name" value="FERREDOXIN-2, MITOCHONDRIAL"/>
    <property type="match status" value="1"/>
</dbReference>
<proteinExistence type="inferred from homology"/>
<dbReference type="InterPro" id="IPR001055">
    <property type="entry name" value="Adrenodoxin-like"/>
</dbReference>
<organism evidence="9">
    <name type="scientific">Fibrocapsa japonica</name>
    <dbReference type="NCBI Taxonomy" id="94617"/>
    <lineage>
        <taxon>Eukaryota</taxon>
        <taxon>Sar</taxon>
        <taxon>Stramenopiles</taxon>
        <taxon>Ochrophyta</taxon>
        <taxon>Raphidophyceae</taxon>
        <taxon>Chattonellales</taxon>
        <taxon>Chattonellaceae</taxon>
        <taxon>Fibrocapsa</taxon>
    </lineage>
</organism>
<dbReference type="GO" id="GO:0005739">
    <property type="term" value="C:mitochondrion"/>
    <property type="evidence" value="ECO:0007669"/>
    <property type="project" value="TreeGrafter"/>
</dbReference>
<accession>A0A7S2UXM9</accession>
<dbReference type="InterPro" id="IPR001041">
    <property type="entry name" value="2Fe-2S_ferredoxin-type"/>
</dbReference>
<dbReference type="GO" id="GO:0051537">
    <property type="term" value="F:2 iron, 2 sulfur cluster binding"/>
    <property type="evidence" value="ECO:0007669"/>
    <property type="project" value="UniProtKB-KW"/>
</dbReference>